<dbReference type="EMBL" id="AFRT01002474">
    <property type="protein sequence ID" value="ELU37777.1"/>
    <property type="molecule type" value="Genomic_DNA"/>
</dbReference>
<organism evidence="1 2">
    <name type="scientific">Thanatephorus cucumeris (strain AG1-IA)</name>
    <name type="common">Rice sheath blight fungus</name>
    <name type="synonym">Rhizoctonia solani</name>
    <dbReference type="NCBI Taxonomy" id="983506"/>
    <lineage>
        <taxon>Eukaryota</taxon>
        <taxon>Fungi</taxon>
        <taxon>Dikarya</taxon>
        <taxon>Basidiomycota</taxon>
        <taxon>Agaricomycotina</taxon>
        <taxon>Agaricomycetes</taxon>
        <taxon>Cantharellales</taxon>
        <taxon>Ceratobasidiaceae</taxon>
        <taxon>Rhizoctonia</taxon>
        <taxon>Rhizoctonia solani AG-1</taxon>
    </lineage>
</organism>
<comment type="caution">
    <text evidence="1">The sequence shown here is derived from an EMBL/GenBank/DDBJ whole genome shotgun (WGS) entry which is preliminary data.</text>
</comment>
<keyword evidence="2" id="KW-1185">Reference proteome</keyword>
<proteinExistence type="predicted"/>
<protein>
    <submittedName>
        <fullName evidence="1">Uncharacterized protein</fullName>
    </submittedName>
</protein>
<dbReference type="HOGENOM" id="CLU_2051254_0_0_1"/>
<evidence type="ECO:0000313" key="1">
    <source>
        <dbReference type="EMBL" id="ELU37777.1"/>
    </source>
</evidence>
<dbReference type="Proteomes" id="UP000011668">
    <property type="component" value="Unassembled WGS sequence"/>
</dbReference>
<sequence length="120" mass="13232">MEFARFWIFILVAWYARACALLFLERPWPRDNKLNRTFEVRVENRTQSNGGNAAHFDLLSLFAITHHSLLASRAEVGESLGEVISVGAAAIADDLITTSRIHSSTGSIPTAESGETTVNK</sequence>
<dbReference type="AlphaFoldDB" id="L8WM02"/>
<gene>
    <name evidence="1" type="ORF">AG1IA_08198</name>
</gene>
<reference evidence="1 2" key="1">
    <citation type="journal article" date="2013" name="Nat. Commun.">
        <title>The evolution and pathogenic mechanisms of the rice sheath blight pathogen.</title>
        <authorList>
            <person name="Zheng A."/>
            <person name="Lin R."/>
            <person name="Xu L."/>
            <person name="Qin P."/>
            <person name="Tang C."/>
            <person name="Ai P."/>
            <person name="Zhang D."/>
            <person name="Liu Y."/>
            <person name="Sun Z."/>
            <person name="Feng H."/>
            <person name="Wang Y."/>
            <person name="Chen Y."/>
            <person name="Liang X."/>
            <person name="Fu R."/>
            <person name="Li Q."/>
            <person name="Zhang J."/>
            <person name="Yu X."/>
            <person name="Xie Z."/>
            <person name="Ding L."/>
            <person name="Guan P."/>
            <person name="Tang J."/>
            <person name="Liang Y."/>
            <person name="Wang S."/>
            <person name="Deng Q."/>
            <person name="Li S."/>
            <person name="Zhu J."/>
            <person name="Wang L."/>
            <person name="Liu H."/>
            <person name="Li P."/>
        </authorList>
    </citation>
    <scope>NUCLEOTIDE SEQUENCE [LARGE SCALE GENOMIC DNA]</scope>
    <source>
        <strain evidence="2">AG-1 IA</strain>
    </source>
</reference>
<evidence type="ECO:0000313" key="2">
    <source>
        <dbReference type="Proteomes" id="UP000011668"/>
    </source>
</evidence>
<accession>L8WM02</accession>
<name>L8WM02_THACA</name>